<accession>A0A2P2PSC7</accession>
<sequence>MKIISTSSVASWLCLLKRRFFKLSTQATASRT</sequence>
<protein>
    <submittedName>
        <fullName evidence="1">Uncharacterized protein</fullName>
    </submittedName>
</protein>
<name>A0A2P2PSC7_RHIMU</name>
<dbReference type="EMBL" id="GGEC01077137">
    <property type="protein sequence ID" value="MBX57621.1"/>
    <property type="molecule type" value="Transcribed_RNA"/>
</dbReference>
<reference evidence="1" key="1">
    <citation type="submission" date="2018-02" db="EMBL/GenBank/DDBJ databases">
        <title>Rhizophora mucronata_Transcriptome.</title>
        <authorList>
            <person name="Meera S.P."/>
            <person name="Sreeshan A."/>
            <person name="Augustine A."/>
        </authorList>
    </citation>
    <scope>NUCLEOTIDE SEQUENCE</scope>
    <source>
        <tissue evidence="1">Leaf</tissue>
    </source>
</reference>
<organism evidence="1">
    <name type="scientific">Rhizophora mucronata</name>
    <name type="common">Asiatic mangrove</name>
    <dbReference type="NCBI Taxonomy" id="61149"/>
    <lineage>
        <taxon>Eukaryota</taxon>
        <taxon>Viridiplantae</taxon>
        <taxon>Streptophyta</taxon>
        <taxon>Embryophyta</taxon>
        <taxon>Tracheophyta</taxon>
        <taxon>Spermatophyta</taxon>
        <taxon>Magnoliopsida</taxon>
        <taxon>eudicotyledons</taxon>
        <taxon>Gunneridae</taxon>
        <taxon>Pentapetalae</taxon>
        <taxon>rosids</taxon>
        <taxon>fabids</taxon>
        <taxon>Malpighiales</taxon>
        <taxon>Rhizophoraceae</taxon>
        <taxon>Rhizophora</taxon>
    </lineage>
</organism>
<evidence type="ECO:0000313" key="1">
    <source>
        <dbReference type="EMBL" id="MBX57621.1"/>
    </source>
</evidence>
<proteinExistence type="predicted"/>
<dbReference type="AlphaFoldDB" id="A0A2P2PSC7"/>